<organism evidence="3 4">
    <name type="scientific">Sporothrix schenckii 1099-18</name>
    <dbReference type="NCBI Taxonomy" id="1397361"/>
    <lineage>
        <taxon>Eukaryota</taxon>
        <taxon>Fungi</taxon>
        <taxon>Dikarya</taxon>
        <taxon>Ascomycota</taxon>
        <taxon>Pezizomycotina</taxon>
        <taxon>Sordariomycetes</taxon>
        <taxon>Sordariomycetidae</taxon>
        <taxon>Ophiostomatales</taxon>
        <taxon>Ophiostomataceae</taxon>
        <taxon>Sporothrix</taxon>
    </lineage>
</organism>
<accession>A0A0F2ML67</accession>
<proteinExistence type="predicted"/>
<dbReference type="AlphaFoldDB" id="A0A0F2ML67"/>
<feature type="chain" id="PRO_5002455169" evidence="2">
    <location>
        <begin position="22"/>
        <end position="290"/>
    </location>
</feature>
<protein>
    <submittedName>
        <fullName evidence="3">Uncharacterized protein</fullName>
    </submittedName>
</protein>
<name>A0A0F2ML67_SPOSC</name>
<feature type="region of interest" description="Disordered" evidence="1">
    <location>
        <begin position="55"/>
        <end position="75"/>
    </location>
</feature>
<feature type="signal peptide" evidence="2">
    <location>
        <begin position="1"/>
        <end position="21"/>
    </location>
</feature>
<dbReference type="KEGG" id="ssck:SPSK_06527"/>
<dbReference type="Proteomes" id="UP000033710">
    <property type="component" value="Unassembled WGS sequence"/>
</dbReference>
<sequence>MIRALTALSLAGASLAASVLATVPAGVPAGSHSRPKSLPFPDIAAITANTTLPKHSHVGLQRDRPKGTTASSSRLGRRDDYCKTHACVGSPTLTWGDADNGGKGIHITNAGSDWRGFYIFQNCCDLVPYKYIWIAAGETQFVTLPGDFQGRIQRGVDSTMLSGQSNLLGTWFEFSWDANGAGWADISLIRGCDGAALIWDTDNGNEWMGFTQWILDGAPTGAYDMKNDGQWVLAASEALGNPADVNTLVRDWYIQQVGTDRVYVDDWHGNGAVMESPTGRISSYWPEGRA</sequence>
<dbReference type="EMBL" id="AXCR01000001">
    <property type="protein sequence ID" value="KJR89809.1"/>
    <property type="molecule type" value="Genomic_DNA"/>
</dbReference>
<dbReference type="GeneID" id="27668508"/>
<evidence type="ECO:0000256" key="2">
    <source>
        <dbReference type="SAM" id="SignalP"/>
    </source>
</evidence>
<evidence type="ECO:0000313" key="4">
    <source>
        <dbReference type="Proteomes" id="UP000033710"/>
    </source>
</evidence>
<reference evidence="3 4" key="2">
    <citation type="journal article" date="2015" name="Eukaryot. Cell">
        <title>Asexual propagation of a virulent clone complex in a human and feline outbreak of sporotrichosis.</title>
        <authorList>
            <person name="Teixeira Mde M."/>
            <person name="Rodrigues A.M."/>
            <person name="Tsui C.K."/>
            <person name="de Almeida L.G."/>
            <person name="Van Diepeningen A.D."/>
            <person name="van den Ende B.G."/>
            <person name="Fernandes G.F."/>
            <person name="Kano R."/>
            <person name="Hamelin R.C."/>
            <person name="Lopes-Bezerra L.M."/>
            <person name="Vasconcelos A.T."/>
            <person name="de Hoog S."/>
            <person name="de Camargo Z.P."/>
            <person name="Felipe M.S."/>
        </authorList>
    </citation>
    <scope>NUCLEOTIDE SEQUENCE [LARGE SCALE GENOMIC DNA]</scope>
    <source>
        <strain evidence="3 4">1099-18</strain>
    </source>
</reference>
<comment type="caution">
    <text evidence="3">The sequence shown here is derived from an EMBL/GenBank/DDBJ whole genome shotgun (WGS) entry which is preliminary data.</text>
</comment>
<gene>
    <name evidence="3" type="ORF">SPSK_06527</name>
</gene>
<evidence type="ECO:0000256" key="1">
    <source>
        <dbReference type="SAM" id="MobiDB-lite"/>
    </source>
</evidence>
<dbReference type="RefSeq" id="XP_016592485.1">
    <property type="nucleotide sequence ID" value="XM_016733231.1"/>
</dbReference>
<reference evidence="3 4" key="1">
    <citation type="journal article" date="2014" name="BMC Genomics">
        <title>Comparative genomics of the major fungal agents of human and animal Sporotrichosis: Sporothrix schenckii and Sporothrix brasiliensis.</title>
        <authorList>
            <person name="Teixeira M.M."/>
            <person name="de Almeida L.G."/>
            <person name="Kubitschek-Barreira P."/>
            <person name="Alves F.L."/>
            <person name="Kioshima E.S."/>
            <person name="Abadio A.K."/>
            <person name="Fernandes L."/>
            <person name="Derengowski L.S."/>
            <person name="Ferreira K.S."/>
            <person name="Souza R.C."/>
            <person name="Ruiz J.C."/>
            <person name="de Andrade N.C."/>
            <person name="Paes H.C."/>
            <person name="Nicola A.M."/>
            <person name="Albuquerque P."/>
            <person name="Gerber A.L."/>
            <person name="Martins V.P."/>
            <person name="Peconick L.D."/>
            <person name="Neto A.V."/>
            <person name="Chaucanez C.B."/>
            <person name="Silva P.A."/>
            <person name="Cunha O.L."/>
            <person name="de Oliveira F.F."/>
            <person name="dos Santos T.C."/>
            <person name="Barros A.L."/>
            <person name="Soares M.A."/>
            <person name="de Oliveira L.M."/>
            <person name="Marini M.M."/>
            <person name="Villalobos-Duno H."/>
            <person name="Cunha M.M."/>
            <person name="de Hoog S."/>
            <person name="da Silveira J.F."/>
            <person name="Henrissat B."/>
            <person name="Nino-Vega G.A."/>
            <person name="Cisalpino P.S."/>
            <person name="Mora-Montes H.M."/>
            <person name="Almeida S.R."/>
            <person name="Stajich J.E."/>
            <person name="Lopes-Bezerra L.M."/>
            <person name="Vasconcelos A.T."/>
            <person name="Felipe M.S."/>
        </authorList>
    </citation>
    <scope>NUCLEOTIDE SEQUENCE [LARGE SCALE GENOMIC DNA]</scope>
    <source>
        <strain evidence="3 4">1099-18</strain>
    </source>
</reference>
<dbReference type="OrthoDB" id="9971407at2759"/>
<evidence type="ECO:0000313" key="3">
    <source>
        <dbReference type="EMBL" id="KJR89809.1"/>
    </source>
</evidence>
<dbReference type="VEuPathDB" id="FungiDB:SPSK_06527"/>
<keyword evidence="2" id="KW-0732">Signal</keyword>